<proteinExistence type="predicted"/>
<organism evidence="2 3">
    <name type="scientific">Citrullus colocynthis</name>
    <name type="common">colocynth</name>
    <dbReference type="NCBI Taxonomy" id="252529"/>
    <lineage>
        <taxon>Eukaryota</taxon>
        <taxon>Viridiplantae</taxon>
        <taxon>Streptophyta</taxon>
        <taxon>Embryophyta</taxon>
        <taxon>Tracheophyta</taxon>
        <taxon>Spermatophyta</taxon>
        <taxon>Magnoliopsida</taxon>
        <taxon>eudicotyledons</taxon>
        <taxon>Gunneridae</taxon>
        <taxon>Pentapetalae</taxon>
        <taxon>rosids</taxon>
        <taxon>fabids</taxon>
        <taxon>Cucurbitales</taxon>
        <taxon>Cucurbitaceae</taxon>
        <taxon>Benincaseae</taxon>
        <taxon>Citrullus</taxon>
    </lineage>
</organism>
<evidence type="ECO:0000313" key="3">
    <source>
        <dbReference type="Proteomes" id="UP001642487"/>
    </source>
</evidence>
<gene>
    <name evidence="2" type="ORF">CITCOLO1_LOCUS19232</name>
</gene>
<sequence>MGLMGGGRCIGMVVVRRRGRIDPVVDLLADKVDAESDERDAEARGGVTELMGEHRMLPPLVSPPEELSRRSQRLIRH</sequence>
<evidence type="ECO:0000256" key="1">
    <source>
        <dbReference type="SAM" id="MobiDB-lite"/>
    </source>
</evidence>
<name>A0ABP0Z7K1_9ROSI</name>
<reference evidence="2 3" key="1">
    <citation type="submission" date="2024-03" db="EMBL/GenBank/DDBJ databases">
        <authorList>
            <person name="Gkanogiannis A."/>
            <person name="Becerra Lopez-Lavalle L."/>
        </authorList>
    </citation>
    <scope>NUCLEOTIDE SEQUENCE [LARGE SCALE GENOMIC DNA]</scope>
</reference>
<dbReference type="Proteomes" id="UP001642487">
    <property type="component" value="Chromosome 7"/>
</dbReference>
<keyword evidence="3" id="KW-1185">Reference proteome</keyword>
<feature type="region of interest" description="Disordered" evidence="1">
    <location>
        <begin position="48"/>
        <end position="77"/>
    </location>
</feature>
<evidence type="ECO:0000313" key="2">
    <source>
        <dbReference type="EMBL" id="CAK9326870.1"/>
    </source>
</evidence>
<accession>A0ABP0Z7K1</accession>
<dbReference type="EMBL" id="OZ021741">
    <property type="protein sequence ID" value="CAK9326870.1"/>
    <property type="molecule type" value="Genomic_DNA"/>
</dbReference>
<protein>
    <submittedName>
        <fullName evidence="2">Uncharacterized protein</fullName>
    </submittedName>
</protein>